<evidence type="ECO:0000313" key="3">
    <source>
        <dbReference type="Proteomes" id="UP000269721"/>
    </source>
</evidence>
<dbReference type="Proteomes" id="UP000269721">
    <property type="component" value="Unassembled WGS sequence"/>
</dbReference>
<feature type="region of interest" description="Disordered" evidence="1">
    <location>
        <begin position="1"/>
        <end position="42"/>
    </location>
</feature>
<keyword evidence="3" id="KW-1185">Reference proteome</keyword>
<accession>A0A4P9WMP9</accession>
<protein>
    <submittedName>
        <fullName evidence="2">Uncharacterized protein</fullName>
    </submittedName>
</protein>
<proteinExistence type="predicted"/>
<dbReference type="EMBL" id="KZ993977">
    <property type="protein sequence ID" value="RKO94194.1"/>
    <property type="molecule type" value="Genomic_DNA"/>
</dbReference>
<evidence type="ECO:0000313" key="2">
    <source>
        <dbReference type="EMBL" id="RKO94194.1"/>
    </source>
</evidence>
<name>A0A4P9WMP9_9FUNG</name>
<dbReference type="AlphaFoldDB" id="A0A4P9WMP9"/>
<sequence>MEASNGTATHDLRRQILPRGMGCDGREQQGGGGRGRREGSGGWCSYSKQLSVGTEQRHGVGDLKKETSHSNMLVVTGNLAHKMKMGSNLKQAGISKIPQAITLHFGQQQWCDEFPQQRNPKVKIKAWEDGGKEDLDVAHNKDLDTDSKGVDLYSVLHILNIEMKPSLWLLIPGRSWLGMSAAWAANALNFMDHIEKISAQCK</sequence>
<evidence type="ECO:0000256" key="1">
    <source>
        <dbReference type="SAM" id="MobiDB-lite"/>
    </source>
</evidence>
<gene>
    <name evidence="2" type="ORF">BDK51DRAFT_35199</name>
</gene>
<organism evidence="2 3">
    <name type="scientific">Blyttiomyces helicus</name>
    <dbReference type="NCBI Taxonomy" id="388810"/>
    <lineage>
        <taxon>Eukaryota</taxon>
        <taxon>Fungi</taxon>
        <taxon>Fungi incertae sedis</taxon>
        <taxon>Chytridiomycota</taxon>
        <taxon>Chytridiomycota incertae sedis</taxon>
        <taxon>Chytridiomycetes</taxon>
        <taxon>Chytridiomycetes incertae sedis</taxon>
        <taxon>Blyttiomyces</taxon>
    </lineage>
</organism>
<reference evidence="3" key="1">
    <citation type="journal article" date="2018" name="Nat. Microbiol.">
        <title>Leveraging single-cell genomics to expand the fungal tree of life.</title>
        <authorList>
            <person name="Ahrendt S.R."/>
            <person name="Quandt C.A."/>
            <person name="Ciobanu D."/>
            <person name="Clum A."/>
            <person name="Salamov A."/>
            <person name="Andreopoulos B."/>
            <person name="Cheng J.F."/>
            <person name="Woyke T."/>
            <person name="Pelin A."/>
            <person name="Henrissat B."/>
            <person name="Reynolds N.K."/>
            <person name="Benny G.L."/>
            <person name="Smith M.E."/>
            <person name="James T.Y."/>
            <person name="Grigoriev I.V."/>
        </authorList>
    </citation>
    <scope>NUCLEOTIDE SEQUENCE [LARGE SCALE GENOMIC DNA]</scope>
</reference>